<evidence type="ECO:0000256" key="5">
    <source>
        <dbReference type="ARBA" id="ARBA00010398"/>
    </source>
</evidence>
<dbReference type="CDD" id="cd00740">
    <property type="entry name" value="MeTr"/>
    <property type="match status" value="1"/>
</dbReference>
<evidence type="ECO:0000259" key="29">
    <source>
        <dbReference type="PROSITE" id="PS51337"/>
    </source>
</evidence>
<evidence type="ECO:0000256" key="9">
    <source>
        <dbReference type="ARBA" id="ARBA00022605"/>
    </source>
</evidence>
<comment type="cofactor">
    <cofactor evidence="3 21 22">
        <name>methylcob(III)alamin</name>
        <dbReference type="ChEBI" id="CHEBI:28115"/>
    </cofactor>
</comment>
<comment type="cofactor">
    <cofactor evidence="2 21 24">
        <name>Zn(2+)</name>
        <dbReference type="ChEBI" id="CHEBI:29105"/>
    </cofactor>
</comment>
<keyword evidence="11 21" id="KW-0808">Transferase</keyword>
<dbReference type="RefSeq" id="WP_321396956.1">
    <property type="nucleotide sequence ID" value="NZ_CP139487.1"/>
</dbReference>
<evidence type="ECO:0000256" key="7">
    <source>
        <dbReference type="ARBA" id="ARBA00013998"/>
    </source>
</evidence>
<evidence type="ECO:0000256" key="17">
    <source>
        <dbReference type="ARBA" id="ARBA00023285"/>
    </source>
</evidence>
<dbReference type="InterPro" id="IPR000489">
    <property type="entry name" value="Pterin-binding_dom"/>
</dbReference>
<dbReference type="SUPFAM" id="SSF82282">
    <property type="entry name" value="Homocysteine S-methyltransferase"/>
    <property type="match status" value="1"/>
</dbReference>
<keyword evidence="15 21" id="KW-0862">Zinc</keyword>
<dbReference type="Pfam" id="PF00809">
    <property type="entry name" value="Pterin_bind"/>
    <property type="match status" value="1"/>
</dbReference>
<evidence type="ECO:0000256" key="13">
    <source>
        <dbReference type="ARBA" id="ARBA00022723"/>
    </source>
</evidence>
<dbReference type="PROSITE" id="PS50970">
    <property type="entry name" value="HCY"/>
    <property type="match status" value="1"/>
</dbReference>
<evidence type="ECO:0000313" key="30">
    <source>
        <dbReference type="EMBL" id="WPU65791.1"/>
    </source>
</evidence>
<feature type="binding site" evidence="23">
    <location>
        <begin position="751"/>
        <end position="755"/>
    </location>
    <ligand>
        <name>methylcob(III)alamin</name>
        <dbReference type="ChEBI" id="CHEBI:28115"/>
    </ligand>
</feature>
<feature type="domain" description="B12-binding" evidence="28">
    <location>
        <begin position="741"/>
        <end position="876"/>
    </location>
</feature>
<dbReference type="CDD" id="cd02069">
    <property type="entry name" value="methionine_synthase_B12_BD"/>
    <property type="match status" value="1"/>
</dbReference>
<dbReference type="PANTHER" id="PTHR45833:SF1">
    <property type="entry name" value="METHIONINE SYNTHASE"/>
    <property type="match status" value="1"/>
</dbReference>
<keyword evidence="12 21" id="KW-0949">S-adenosyl-L-methionine</keyword>
<dbReference type="FunFam" id="3.20.20.20:FF:000002">
    <property type="entry name" value="Methionine synthase"/>
    <property type="match status" value="1"/>
</dbReference>
<comment type="similarity">
    <text evidence="5">Belongs to the vitamin-B12 dependent methionine synthase family.</text>
</comment>
<dbReference type="SUPFAM" id="SSF51717">
    <property type="entry name" value="Dihydropteroate synthetase-like"/>
    <property type="match status" value="1"/>
</dbReference>
<dbReference type="InterPro" id="IPR006158">
    <property type="entry name" value="Cobalamin-bd"/>
</dbReference>
<dbReference type="GO" id="GO:0008705">
    <property type="term" value="F:methionine synthase activity"/>
    <property type="evidence" value="ECO:0007669"/>
    <property type="project" value="UniProtKB-UniRule"/>
</dbReference>
<reference evidence="30 31" key="1">
    <citation type="submission" date="2023-11" db="EMBL/GenBank/DDBJ databases">
        <title>Peredibacter starrii A3.12.</title>
        <authorList>
            <person name="Mitchell R.J."/>
        </authorList>
    </citation>
    <scope>NUCLEOTIDE SEQUENCE [LARGE SCALE GENOMIC DNA]</scope>
    <source>
        <strain evidence="30 31">A3.12</strain>
    </source>
</reference>
<feature type="domain" description="Hcy-binding" evidence="25">
    <location>
        <begin position="1"/>
        <end position="321"/>
    </location>
</feature>
<evidence type="ECO:0000259" key="26">
    <source>
        <dbReference type="PROSITE" id="PS50972"/>
    </source>
</evidence>
<evidence type="ECO:0000256" key="12">
    <source>
        <dbReference type="ARBA" id="ARBA00022691"/>
    </source>
</evidence>
<dbReference type="SUPFAM" id="SSF47644">
    <property type="entry name" value="Methionine synthase domain"/>
    <property type="match status" value="1"/>
</dbReference>
<dbReference type="FunFam" id="3.20.20.330:FF:000001">
    <property type="entry name" value="Methionine synthase"/>
    <property type="match status" value="1"/>
</dbReference>
<dbReference type="PROSITE" id="PS51337">
    <property type="entry name" value="B12_BINDING_NTER"/>
    <property type="match status" value="1"/>
</dbReference>
<dbReference type="FunFam" id="3.40.50.280:FF:000001">
    <property type="entry name" value="Methionine synthase"/>
    <property type="match status" value="1"/>
</dbReference>
<dbReference type="GO" id="GO:0050667">
    <property type="term" value="P:homocysteine metabolic process"/>
    <property type="evidence" value="ECO:0007669"/>
    <property type="project" value="TreeGrafter"/>
</dbReference>
<comment type="pathway">
    <text evidence="4 21">Amino-acid biosynthesis; L-methionine biosynthesis via de novo pathway; L-methionine from L-homocysteine (MetH route): step 1/1.</text>
</comment>
<dbReference type="PROSITE" id="PS50974">
    <property type="entry name" value="ADOMET_ACTIVATION"/>
    <property type="match status" value="1"/>
</dbReference>
<dbReference type="Gene3D" id="3.10.196.10">
    <property type="entry name" value="Vitamin B12-dependent methionine synthase, activation domain"/>
    <property type="match status" value="1"/>
</dbReference>
<dbReference type="Pfam" id="PF02310">
    <property type="entry name" value="B12-binding"/>
    <property type="match status" value="1"/>
</dbReference>
<evidence type="ECO:0000256" key="4">
    <source>
        <dbReference type="ARBA" id="ARBA00005178"/>
    </source>
</evidence>
<evidence type="ECO:0000256" key="15">
    <source>
        <dbReference type="ARBA" id="ARBA00022833"/>
    </source>
</evidence>
<dbReference type="GO" id="GO:0008270">
    <property type="term" value="F:zinc ion binding"/>
    <property type="evidence" value="ECO:0007669"/>
    <property type="project" value="UniProtKB-UniRule"/>
</dbReference>
<dbReference type="InterPro" id="IPR004223">
    <property type="entry name" value="VitB12-dep_Met_synth_activ_dom"/>
</dbReference>
<keyword evidence="14" id="KW-0677">Repeat</keyword>
<dbReference type="KEGG" id="psti:SOO65_03430"/>
<evidence type="ECO:0000256" key="18">
    <source>
        <dbReference type="ARBA" id="ARBA00025552"/>
    </source>
</evidence>
<comment type="function">
    <text evidence="18 21">Catalyzes the transfer of a methyl group from methyl-cobalamin to homocysteine, yielding enzyme-bound cob(I)alamin and methionine. Subsequently, remethylates the cofactor using methyltetrahydrofolate.</text>
</comment>
<name>A0AAX4HRT7_9BACT</name>
<evidence type="ECO:0000256" key="19">
    <source>
        <dbReference type="ARBA" id="ARBA00031040"/>
    </source>
</evidence>
<evidence type="ECO:0000256" key="10">
    <source>
        <dbReference type="ARBA" id="ARBA00022628"/>
    </source>
</evidence>
<dbReference type="InterPro" id="IPR036724">
    <property type="entry name" value="Cobalamin-bd_sf"/>
</dbReference>
<dbReference type="InterPro" id="IPR036589">
    <property type="entry name" value="HCY_dom_sf"/>
</dbReference>
<gene>
    <name evidence="30" type="primary">metH</name>
    <name evidence="30" type="ORF">SOO65_03430</name>
</gene>
<dbReference type="Gene3D" id="3.20.20.330">
    <property type="entry name" value="Homocysteine-binding-like domain"/>
    <property type="match status" value="1"/>
</dbReference>
<dbReference type="PANTHER" id="PTHR45833">
    <property type="entry name" value="METHIONINE SYNTHASE"/>
    <property type="match status" value="1"/>
</dbReference>
<feature type="binding site" evidence="22 24">
    <location>
        <position position="307"/>
    </location>
    <ligand>
        <name>Zn(2+)</name>
        <dbReference type="ChEBI" id="CHEBI:29105"/>
    </ligand>
</feature>
<evidence type="ECO:0000256" key="23">
    <source>
        <dbReference type="PIRSR" id="PIRSR000381-2"/>
    </source>
</evidence>
<dbReference type="Gene3D" id="3.20.20.20">
    <property type="entry name" value="Dihydropteroate synthase-like"/>
    <property type="match status" value="1"/>
</dbReference>
<dbReference type="InterPro" id="IPR037010">
    <property type="entry name" value="VitB12-dep_Met_synth_activ_sf"/>
</dbReference>
<feature type="domain" description="B12-binding N-terminal" evidence="29">
    <location>
        <begin position="643"/>
        <end position="737"/>
    </location>
</feature>
<dbReference type="InterPro" id="IPR003726">
    <property type="entry name" value="HCY_dom"/>
</dbReference>
<keyword evidence="17 21" id="KW-0170">Cobalt</keyword>
<keyword evidence="9 21" id="KW-0028">Amino-acid biosynthesis</keyword>
<evidence type="ECO:0000259" key="28">
    <source>
        <dbReference type="PROSITE" id="PS51332"/>
    </source>
</evidence>
<evidence type="ECO:0000256" key="3">
    <source>
        <dbReference type="ARBA" id="ARBA00001956"/>
    </source>
</evidence>
<feature type="binding site" evidence="23">
    <location>
        <position position="942"/>
    </location>
    <ligand>
        <name>S-adenosyl-L-methionine</name>
        <dbReference type="ChEBI" id="CHEBI:59789"/>
    </ligand>
</feature>
<feature type="binding site" evidence="23">
    <location>
        <position position="799"/>
    </location>
    <ligand>
        <name>methylcob(III)alamin</name>
        <dbReference type="ChEBI" id="CHEBI:28115"/>
    </ligand>
</feature>
<feature type="binding site" evidence="23">
    <location>
        <position position="855"/>
    </location>
    <ligand>
        <name>methylcob(III)alamin</name>
        <dbReference type="ChEBI" id="CHEBI:28115"/>
    </ligand>
</feature>
<dbReference type="SUPFAM" id="SSF56507">
    <property type="entry name" value="Methionine synthase activation domain-like"/>
    <property type="match status" value="1"/>
</dbReference>
<keyword evidence="10 21" id="KW-0846">Cobalamin</keyword>
<evidence type="ECO:0000256" key="21">
    <source>
        <dbReference type="PIRNR" id="PIRNR000381"/>
    </source>
</evidence>
<keyword evidence="13 21" id="KW-0479">Metal-binding</keyword>
<dbReference type="Gene3D" id="3.40.50.280">
    <property type="entry name" value="Cobalamin-binding domain"/>
    <property type="match status" value="1"/>
</dbReference>
<evidence type="ECO:0000259" key="25">
    <source>
        <dbReference type="PROSITE" id="PS50970"/>
    </source>
</evidence>
<keyword evidence="31" id="KW-1185">Reference proteome</keyword>
<feature type="binding site" evidence="23">
    <location>
        <position position="687"/>
    </location>
    <ligand>
        <name>methylcob(III)alamin</name>
        <dbReference type="ChEBI" id="CHEBI:28115"/>
    </ligand>
</feature>
<keyword evidence="8 21" id="KW-0489">Methyltransferase</keyword>
<feature type="binding site" description="axial binding residue" evidence="22">
    <location>
        <position position="754"/>
    </location>
    <ligand>
        <name>methylcob(III)alamin</name>
        <dbReference type="ChEBI" id="CHEBI:28115"/>
    </ligand>
    <ligandPart>
        <name>Co</name>
        <dbReference type="ChEBI" id="CHEBI:27638"/>
    </ligandPart>
</feature>
<feature type="binding site" evidence="23">
    <location>
        <position position="1153"/>
    </location>
    <ligand>
        <name>S-adenosyl-L-methionine</name>
        <dbReference type="ChEBI" id="CHEBI:59789"/>
    </ligand>
</feature>
<feature type="domain" description="Pterin-binding" evidence="26">
    <location>
        <begin position="352"/>
        <end position="617"/>
    </location>
</feature>
<dbReference type="PIRSF" id="PIRSF000381">
    <property type="entry name" value="MetH"/>
    <property type="match status" value="1"/>
</dbReference>
<dbReference type="NCBIfam" id="NF007024">
    <property type="entry name" value="PRK09490.1"/>
    <property type="match status" value="1"/>
</dbReference>
<feature type="binding site" evidence="22 24">
    <location>
        <position position="306"/>
    </location>
    <ligand>
        <name>Zn(2+)</name>
        <dbReference type="ChEBI" id="CHEBI:29105"/>
    </ligand>
</feature>
<evidence type="ECO:0000256" key="2">
    <source>
        <dbReference type="ARBA" id="ARBA00001947"/>
    </source>
</evidence>
<evidence type="ECO:0000256" key="6">
    <source>
        <dbReference type="ARBA" id="ARBA00012032"/>
    </source>
</evidence>
<dbReference type="Pfam" id="PF02607">
    <property type="entry name" value="B12-binding_2"/>
    <property type="match status" value="1"/>
</dbReference>
<dbReference type="Pfam" id="PF02965">
    <property type="entry name" value="Met_synt_B12"/>
    <property type="match status" value="1"/>
</dbReference>
<dbReference type="Pfam" id="PF02574">
    <property type="entry name" value="S-methyl_trans"/>
    <property type="match status" value="1"/>
</dbReference>
<dbReference type="PROSITE" id="PS51332">
    <property type="entry name" value="B12_BINDING"/>
    <property type="match status" value="1"/>
</dbReference>
<comment type="catalytic activity">
    <reaction evidence="1 21">
        <text>(6S)-5-methyl-5,6,7,8-tetrahydrofolate + L-homocysteine = (6S)-5,6,7,8-tetrahydrofolate + L-methionine</text>
        <dbReference type="Rhea" id="RHEA:11172"/>
        <dbReference type="ChEBI" id="CHEBI:18608"/>
        <dbReference type="ChEBI" id="CHEBI:57453"/>
        <dbReference type="ChEBI" id="CHEBI:57844"/>
        <dbReference type="ChEBI" id="CHEBI:58199"/>
        <dbReference type="EC" id="2.1.1.13"/>
    </reaction>
</comment>
<dbReference type="FunFam" id="1.10.1240.10:FF:000001">
    <property type="entry name" value="Methionine synthase"/>
    <property type="match status" value="1"/>
</dbReference>
<dbReference type="EC" id="2.1.1.13" evidence="6 20"/>
<evidence type="ECO:0000256" key="1">
    <source>
        <dbReference type="ARBA" id="ARBA00001700"/>
    </source>
</evidence>
<dbReference type="EMBL" id="CP139487">
    <property type="protein sequence ID" value="WPU65791.1"/>
    <property type="molecule type" value="Genomic_DNA"/>
</dbReference>
<evidence type="ECO:0000256" key="11">
    <source>
        <dbReference type="ARBA" id="ARBA00022679"/>
    </source>
</evidence>
<evidence type="ECO:0000256" key="24">
    <source>
        <dbReference type="PROSITE-ProRule" id="PRU00333"/>
    </source>
</evidence>
<dbReference type="PROSITE" id="PS50972">
    <property type="entry name" value="PTERIN_BINDING"/>
    <property type="match status" value="1"/>
</dbReference>
<evidence type="ECO:0000313" key="31">
    <source>
        <dbReference type="Proteomes" id="UP001324634"/>
    </source>
</evidence>
<dbReference type="Gene3D" id="1.10.288.10">
    <property type="entry name" value="Cobalamin-dependent Methionine Synthase, domain 2"/>
    <property type="match status" value="1"/>
</dbReference>
<feature type="binding site" evidence="23">
    <location>
        <position position="803"/>
    </location>
    <ligand>
        <name>methylcob(III)alamin</name>
        <dbReference type="ChEBI" id="CHEBI:28115"/>
    </ligand>
</feature>
<dbReference type="InterPro" id="IPR003759">
    <property type="entry name" value="Cbl-bd_cap"/>
</dbReference>
<evidence type="ECO:0000259" key="27">
    <source>
        <dbReference type="PROSITE" id="PS50974"/>
    </source>
</evidence>
<dbReference type="GO" id="GO:0032259">
    <property type="term" value="P:methylation"/>
    <property type="evidence" value="ECO:0007669"/>
    <property type="project" value="UniProtKB-KW"/>
</dbReference>
<dbReference type="Proteomes" id="UP001324634">
    <property type="component" value="Chromosome"/>
</dbReference>
<sequence length="1242" mass="139067">MTLENLLKERVLILDGAMGTMIQKYKLEDADYRGERFKDWKHPLKGNNDLLVLTKPQVIEEIHNKYLESGADIIETNTFSCTRISMSDYHMEELVPELNLEAARIARKCADAYTKKNPNKPRFVAGSIGPTTKTASLSPDVNNPGFRAVDFDELVRNYYEQTKYLVEGGVDILLVETVFDTLNCKAALFAIADYFEKENKKPLPVMVSGTITDASGRTLSGQTIEAFLYSVSHYPLLSIGINCALGAELMRPYIEILAKESPFHISVYPNAGLPNEFGQYDETPSHMAGTLKEWFNNKWVNIIGGCCGTTNDHIKAIADAAVDATPRTLPTEDHTQKLSGLEPLKVFQGSNFLNIGERTNLTGSIAFKKLILDKNYEAALKVAREQVENGAQVIDINMDEGMIDSEAVMVNFLNLVASEPDICKVPIMIDSSKWSVIEAGLKRIQGKAIVNSISLKEGEAKFIEHARLVRKYGAAVVVMAFDEKGQADNYERRIEICSRAYKILTETVKFAPQDIIFDPNILTVATGMEEHNNYAIDFIRATEWIKKNLPYCKVSGGVSNLSFSFRGNNIVREAMHSAFLYHAIKVGMDMGIVNAGALPVYSDIPKDLLDHVEDVIFNRREDATERLIEFAGQVKSQGKAEKKDDVWRTLPVEKRLEHALIKGIVDHIEADTEEVRQKVSRPLDVIEGPLMAGMNVVGDLFGEGKMFLPQVVKSARVMKKAVAYLQPYIEAEKAGQAVKRAGKILMATVKGDVHDIGKNIVGVVLGCNNYEVIDLGVMVPCEKILDEAKKHDVDMIGLSGLITPSLDEMVHVAKEMQRREFKVPLLIGGATTSRVHTAVKIDPHYHGSIIHVADASRAVPVVEKFLNENTKAAVHVDQKKEYDKMRVAHAASQREEKFLSLEDARKNKVKIDWDKAEIRKPIKLGLTVLEDVSVADLVPYIDWTPFFMTWRLRGAYPKIFDDAEVGTEAKKLFNDAQALLKDIVKNKSLKAKGVFGLFPANSIGDDIQVYAVEDKVHEWTCEKHGKHQKVLQVGNENKVYETLHMLRTQRQMEEATSPNPCLSDFVAPKESGRMDYVGAFCVTSGIGLDELSEKFAKDQDDYNQIMVKALADRLAEAFAEYLHLKVRKEYWGYVPTESLNSEELIREKYQGIRPAPGYAACPDHLEKKTLFRMLDVQKTIGVSLTDSMAMVPPSSVSGWYFANPESRYFNVGKIGRDQLEDYAKRKDSSLTDMEKWLSANLF</sequence>
<evidence type="ECO:0000256" key="14">
    <source>
        <dbReference type="ARBA" id="ARBA00022737"/>
    </source>
</evidence>
<comment type="domain">
    <text evidence="21">Modular enzyme with four functionally distinct domains. The isolated Hcy-binding domain catalyzes methyl transfer from free methylcobalamin to homocysteine. The Hcy-binding domain in association with the pterin-binding domain catalyzes the methylation of cob(I)alamin by methyltetrahydrofolate and the methylation of homocysteine. The B12-binding domain binds the cofactor. The AdoMet activation domain binds S-adenosyl-L-methionine. Under aerobic conditions cob(I)alamin can be converted to inactive cob(II)alamin. Reductive methylation by S-adenosyl-L-methionine and flavodoxin regenerates methylcobalamin.</text>
</comment>
<feature type="binding site" evidence="22 24">
    <location>
        <position position="243"/>
    </location>
    <ligand>
        <name>Zn(2+)</name>
        <dbReference type="ChEBI" id="CHEBI:29105"/>
    </ligand>
</feature>
<dbReference type="GO" id="GO:0046653">
    <property type="term" value="P:tetrahydrofolate metabolic process"/>
    <property type="evidence" value="ECO:0007669"/>
    <property type="project" value="TreeGrafter"/>
</dbReference>
<dbReference type="GO" id="GO:0005829">
    <property type="term" value="C:cytosol"/>
    <property type="evidence" value="ECO:0007669"/>
    <property type="project" value="TreeGrafter"/>
</dbReference>
<dbReference type="InterPro" id="IPR033706">
    <property type="entry name" value="Met_synthase_B12-bd"/>
</dbReference>
<evidence type="ECO:0000256" key="16">
    <source>
        <dbReference type="ARBA" id="ARBA00023167"/>
    </source>
</evidence>
<dbReference type="SUPFAM" id="SSF52242">
    <property type="entry name" value="Cobalamin (vitamin B12)-binding domain"/>
    <property type="match status" value="1"/>
</dbReference>
<feature type="domain" description="AdoMet activation" evidence="27">
    <location>
        <begin position="892"/>
        <end position="1242"/>
    </location>
</feature>
<proteinExistence type="inferred from homology"/>
<dbReference type="Gene3D" id="1.10.1240.10">
    <property type="entry name" value="Methionine synthase domain"/>
    <property type="match status" value="1"/>
</dbReference>
<dbReference type="InterPro" id="IPR011005">
    <property type="entry name" value="Dihydropteroate_synth-like_sf"/>
</dbReference>
<dbReference type="NCBIfam" id="TIGR02082">
    <property type="entry name" value="metH"/>
    <property type="match status" value="1"/>
</dbReference>
<dbReference type="InterPro" id="IPR036594">
    <property type="entry name" value="Meth_synthase_dom"/>
</dbReference>
<accession>A0AAX4HRT7</accession>
<dbReference type="InterPro" id="IPR011822">
    <property type="entry name" value="MetH"/>
</dbReference>
<organism evidence="30 31">
    <name type="scientific">Peredibacter starrii</name>
    <dbReference type="NCBI Taxonomy" id="28202"/>
    <lineage>
        <taxon>Bacteria</taxon>
        <taxon>Pseudomonadati</taxon>
        <taxon>Bdellovibrionota</taxon>
        <taxon>Bacteriovoracia</taxon>
        <taxon>Bacteriovoracales</taxon>
        <taxon>Bacteriovoracaceae</taxon>
        <taxon>Peredibacter</taxon>
    </lineage>
</organism>
<evidence type="ECO:0000256" key="20">
    <source>
        <dbReference type="NCBIfam" id="TIGR02082"/>
    </source>
</evidence>
<evidence type="ECO:0000256" key="8">
    <source>
        <dbReference type="ARBA" id="ARBA00022603"/>
    </source>
</evidence>
<keyword evidence="16 21" id="KW-0486">Methionine biosynthesis</keyword>
<dbReference type="GO" id="GO:0031419">
    <property type="term" value="F:cobalamin binding"/>
    <property type="evidence" value="ECO:0007669"/>
    <property type="project" value="UniProtKB-UniRule"/>
</dbReference>
<dbReference type="AlphaFoldDB" id="A0AAX4HRT7"/>
<dbReference type="SMART" id="SM01018">
    <property type="entry name" value="B12-binding_2"/>
    <property type="match status" value="1"/>
</dbReference>
<feature type="binding site" evidence="23">
    <location>
        <begin position="1208"/>
        <end position="1209"/>
    </location>
    <ligand>
        <name>S-adenosyl-L-methionine</name>
        <dbReference type="ChEBI" id="CHEBI:59789"/>
    </ligand>
</feature>
<protein>
    <recommendedName>
        <fullName evidence="7 20">Methionine synthase</fullName>
        <ecNumber evidence="6 20">2.1.1.13</ecNumber>
    </recommendedName>
    <alternativeName>
        <fullName evidence="19 21">5-methyltetrahydrofolate--homocysteine methyltransferase</fullName>
    </alternativeName>
</protein>
<evidence type="ECO:0000256" key="22">
    <source>
        <dbReference type="PIRSR" id="PIRSR000381-1"/>
    </source>
</evidence>
<dbReference type="InterPro" id="IPR050554">
    <property type="entry name" value="Met_Synthase/Corrinoid"/>
</dbReference>